<evidence type="ECO:0000313" key="7">
    <source>
        <dbReference type="Proteomes" id="UP000199228"/>
    </source>
</evidence>
<evidence type="ECO:0000256" key="5">
    <source>
        <dbReference type="ARBA" id="ARBA00022691"/>
    </source>
</evidence>
<dbReference type="InterPro" id="IPR050714">
    <property type="entry name" value="Cobalamin_biosynth_MTase"/>
</dbReference>
<dbReference type="GO" id="GO:0008168">
    <property type="term" value="F:methyltransferase activity"/>
    <property type="evidence" value="ECO:0007669"/>
    <property type="project" value="UniProtKB-KW"/>
</dbReference>
<keyword evidence="3 6" id="KW-0489">Methyltransferase</keyword>
<sequence length="302" mass="34005">MSDNTSIFTNDIILSWLSYFSRETDVNLEKVKILDISKKKRNIIPTVESKRFVLILANEIHKNFFYDLWSAGLGDCTIWLKASAQPTMEGCTCEKLGDCINTEIDGPCVMLIRNDNAKSVYKIGLDNDSFSNGPIRYVGHEIRTVIMGELHIDENDTICIISGESIAVEAAMIANEGTIIAVEYARGDRETMEDNLSRFGLHNVEIISDCEVATLKEHPAPSLAFIVATQNLENEIKNLLEINPKMQFVIYTLELDILSSIPELFKKYNIQDMEVVQIAISKLNHKNVFETQPVPWLISGQA</sequence>
<evidence type="ECO:0000256" key="4">
    <source>
        <dbReference type="ARBA" id="ARBA00022679"/>
    </source>
</evidence>
<dbReference type="Proteomes" id="UP000199228">
    <property type="component" value="Unassembled WGS sequence"/>
</dbReference>
<dbReference type="Gene3D" id="3.40.50.150">
    <property type="entry name" value="Vaccinia Virus protein VP39"/>
    <property type="match status" value="1"/>
</dbReference>
<evidence type="ECO:0000256" key="1">
    <source>
        <dbReference type="ARBA" id="ARBA00004953"/>
    </source>
</evidence>
<dbReference type="EMBL" id="FMXR01000021">
    <property type="protein sequence ID" value="SDB33657.1"/>
    <property type="molecule type" value="Genomic_DNA"/>
</dbReference>
<comment type="pathway">
    <text evidence="1">Cofactor biosynthesis; adenosylcobalamin biosynthesis.</text>
</comment>
<protein>
    <submittedName>
        <fullName evidence="6">Precorrin-6Y C5,15-methyltransferase (Decarboxylating)</fullName>
    </submittedName>
</protein>
<dbReference type="AlphaFoldDB" id="A0A1G6CL92"/>
<dbReference type="GO" id="GO:0009236">
    <property type="term" value="P:cobalamin biosynthetic process"/>
    <property type="evidence" value="ECO:0007669"/>
    <property type="project" value="UniProtKB-KW"/>
</dbReference>
<keyword evidence="7" id="KW-1185">Reference proteome</keyword>
<name>A0A1G6CL92_EUBOX</name>
<evidence type="ECO:0000256" key="3">
    <source>
        <dbReference type="ARBA" id="ARBA00022603"/>
    </source>
</evidence>
<keyword evidence="4 6" id="KW-0808">Transferase</keyword>
<accession>A0A1G6CL92</accession>
<reference evidence="6 7" key="1">
    <citation type="submission" date="2016-10" db="EMBL/GenBank/DDBJ databases">
        <authorList>
            <person name="de Groot N.N."/>
        </authorList>
    </citation>
    <scope>NUCLEOTIDE SEQUENCE [LARGE SCALE GENOMIC DNA]</scope>
    <source>
        <strain evidence="6 7">DSM 3217</strain>
    </source>
</reference>
<dbReference type="GO" id="GO:0032259">
    <property type="term" value="P:methylation"/>
    <property type="evidence" value="ECO:0007669"/>
    <property type="project" value="UniProtKB-KW"/>
</dbReference>
<gene>
    <name evidence="6" type="ORF">SAMN02910417_02501</name>
</gene>
<dbReference type="PANTHER" id="PTHR43182:SF1">
    <property type="entry name" value="COBALT-PRECORRIN-7 C(5)-METHYLTRANSFERASE"/>
    <property type="match status" value="1"/>
</dbReference>
<evidence type="ECO:0000256" key="2">
    <source>
        <dbReference type="ARBA" id="ARBA00022573"/>
    </source>
</evidence>
<dbReference type="PANTHER" id="PTHR43182">
    <property type="entry name" value="COBALT-PRECORRIN-6B C(15)-METHYLTRANSFERASE (DECARBOXYLATING)"/>
    <property type="match status" value="1"/>
</dbReference>
<dbReference type="OrthoDB" id="1925131at2"/>
<dbReference type="STRING" id="1732.SAMN02910417_02501"/>
<evidence type="ECO:0000313" key="6">
    <source>
        <dbReference type="EMBL" id="SDB33657.1"/>
    </source>
</evidence>
<keyword evidence="2" id="KW-0169">Cobalamin biosynthesis</keyword>
<dbReference type="RefSeq" id="WP_090174690.1">
    <property type="nucleotide sequence ID" value="NZ_FMXR01000021.1"/>
</dbReference>
<proteinExistence type="predicted"/>
<dbReference type="InterPro" id="IPR029063">
    <property type="entry name" value="SAM-dependent_MTases_sf"/>
</dbReference>
<keyword evidence="5" id="KW-0949">S-adenosyl-L-methionine</keyword>
<organism evidence="6 7">
    <name type="scientific">Eubacterium oxidoreducens</name>
    <dbReference type="NCBI Taxonomy" id="1732"/>
    <lineage>
        <taxon>Bacteria</taxon>
        <taxon>Bacillati</taxon>
        <taxon>Bacillota</taxon>
        <taxon>Clostridia</taxon>
        <taxon>Eubacteriales</taxon>
        <taxon>Eubacteriaceae</taxon>
        <taxon>Eubacterium</taxon>
    </lineage>
</organism>